<evidence type="ECO:0000313" key="1">
    <source>
        <dbReference type="EMBL" id="KAK8835711.1"/>
    </source>
</evidence>
<dbReference type="Proteomes" id="UP001470230">
    <property type="component" value="Unassembled WGS sequence"/>
</dbReference>
<proteinExistence type="predicted"/>
<accession>A0ABR2GPW1</accession>
<dbReference type="EMBL" id="JAPFFF010000075">
    <property type="protein sequence ID" value="KAK8835711.1"/>
    <property type="molecule type" value="Genomic_DNA"/>
</dbReference>
<evidence type="ECO:0000313" key="2">
    <source>
        <dbReference type="Proteomes" id="UP001470230"/>
    </source>
</evidence>
<name>A0ABR2GPW1_9EUKA</name>
<organism evidence="1 2">
    <name type="scientific">Tritrichomonas musculus</name>
    <dbReference type="NCBI Taxonomy" id="1915356"/>
    <lineage>
        <taxon>Eukaryota</taxon>
        <taxon>Metamonada</taxon>
        <taxon>Parabasalia</taxon>
        <taxon>Tritrichomonadida</taxon>
        <taxon>Tritrichomonadidae</taxon>
        <taxon>Tritrichomonas</taxon>
    </lineage>
</organism>
<keyword evidence="2" id="KW-1185">Reference proteome</keyword>
<reference evidence="1 2" key="1">
    <citation type="submission" date="2024-04" db="EMBL/GenBank/DDBJ databases">
        <title>Tritrichomonas musculus Genome.</title>
        <authorList>
            <person name="Alves-Ferreira E."/>
            <person name="Grigg M."/>
            <person name="Lorenzi H."/>
            <person name="Galac M."/>
        </authorList>
    </citation>
    <scope>NUCLEOTIDE SEQUENCE [LARGE SCALE GENOMIC DNA]</scope>
    <source>
        <strain evidence="1 2">EAF2021</strain>
    </source>
</reference>
<comment type="caution">
    <text evidence="1">The sequence shown here is derived from an EMBL/GenBank/DDBJ whole genome shotgun (WGS) entry which is preliminary data.</text>
</comment>
<gene>
    <name evidence="1" type="ORF">M9Y10_040529</name>
</gene>
<protein>
    <submittedName>
        <fullName evidence="1">Uncharacterized protein</fullName>
    </submittedName>
</protein>
<sequence>MLVQWFKKAPFYQRLARRGEIQLEEIPIMRDSVEASTDRSAANNANAGMRYYPGEVPSDYDSEWSTFDQDTVQPNWLDLRIGEKILPREKILGKCNHILCSEKKKMWLHKS</sequence>